<dbReference type="GO" id="GO:0008757">
    <property type="term" value="F:S-adenosylmethionine-dependent methyltransferase activity"/>
    <property type="evidence" value="ECO:0007669"/>
    <property type="project" value="InterPro"/>
</dbReference>
<dbReference type="PANTHER" id="PTHR43591">
    <property type="entry name" value="METHYLTRANSFERASE"/>
    <property type="match status" value="1"/>
</dbReference>
<dbReference type="CDD" id="cd02440">
    <property type="entry name" value="AdoMet_MTases"/>
    <property type="match status" value="1"/>
</dbReference>
<sequence length="259" mass="27106">MSEIDWGKGKYEPTAADLLPAARQLVDAARIKPGEHVVDVGAGTGNVALLAADLGARVTAVEPAARLREVIEETAAGRDLVVVDGTAESIPLTDGSADVILSNFAVIFAADPAAAIAELSRVAAPSSRILLTSWLPGVMGKLVGIVVGAVRELSDGRNPAAGAIDWHDPKALSELFGPHGYEVSATTLELGIVTASAEEYWETRIANHPLGVATFPLLQQAGRLDEIRARFLEALTSDHADPSGEIHIPAQYLLATATR</sequence>
<keyword evidence="3" id="KW-1185">Reference proteome</keyword>
<name>A0A4R7ZV46_9ACTN</name>
<dbReference type="EMBL" id="SODF01000002">
    <property type="protein sequence ID" value="TDW19470.1"/>
    <property type="molecule type" value="Genomic_DNA"/>
</dbReference>
<evidence type="ECO:0000313" key="3">
    <source>
        <dbReference type="Proteomes" id="UP000295447"/>
    </source>
</evidence>
<reference evidence="2 3" key="1">
    <citation type="submission" date="2019-03" db="EMBL/GenBank/DDBJ databases">
        <title>Genomic Encyclopedia of Type Strains, Phase III (KMG-III): the genomes of soil and plant-associated and newly described type strains.</title>
        <authorList>
            <person name="Whitman W."/>
        </authorList>
    </citation>
    <scope>NUCLEOTIDE SEQUENCE [LARGE SCALE GENOMIC DNA]</scope>
    <source>
        <strain evidence="2 3">VKM Ac-2570</strain>
    </source>
</reference>
<dbReference type="PANTHER" id="PTHR43591:SF24">
    <property type="entry name" value="2-METHOXY-6-POLYPRENYL-1,4-BENZOQUINOL METHYLASE, MITOCHONDRIAL"/>
    <property type="match status" value="1"/>
</dbReference>
<feature type="domain" description="Methyltransferase type 11" evidence="1">
    <location>
        <begin position="38"/>
        <end position="130"/>
    </location>
</feature>
<dbReference type="RefSeq" id="WP_134122332.1">
    <property type="nucleotide sequence ID" value="NZ_SODF01000002.1"/>
</dbReference>
<accession>A0A4R7ZV46</accession>
<protein>
    <submittedName>
        <fullName evidence="2">Ubiquinone/menaquinone biosynthesis C-methylase UbiE</fullName>
    </submittedName>
</protein>
<dbReference type="SUPFAM" id="SSF53335">
    <property type="entry name" value="S-adenosyl-L-methionine-dependent methyltransferases"/>
    <property type="match status" value="1"/>
</dbReference>
<dbReference type="Proteomes" id="UP000295447">
    <property type="component" value="Unassembled WGS sequence"/>
</dbReference>
<dbReference type="GO" id="GO:0032259">
    <property type="term" value="P:methylation"/>
    <property type="evidence" value="ECO:0007669"/>
    <property type="project" value="UniProtKB-KW"/>
</dbReference>
<proteinExistence type="predicted"/>
<dbReference type="AlphaFoldDB" id="A0A4R7ZV46"/>
<evidence type="ECO:0000313" key="2">
    <source>
        <dbReference type="EMBL" id="TDW19470.1"/>
    </source>
</evidence>
<dbReference type="Pfam" id="PF08241">
    <property type="entry name" value="Methyltransf_11"/>
    <property type="match status" value="1"/>
</dbReference>
<gene>
    <name evidence="2" type="ORF">EV650_6080</name>
</gene>
<dbReference type="OrthoDB" id="7032234at2"/>
<comment type="caution">
    <text evidence="2">The sequence shown here is derived from an EMBL/GenBank/DDBJ whole genome shotgun (WGS) entry which is preliminary data.</text>
</comment>
<keyword evidence="2" id="KW-0830">Ubiquinone</keyword>
<keyword evidence="2" id="KW-0489">Methyltransferase</keyword>
<keyword evidence="2" id="KW-0808">Transferase</keyword>
<dbReference type="InterPro" id="IPR029063">
    <property type="entry name" value="SAM-dependent_MTases_sf"/>
</dbReference>
<evidence type="ECO:0000259" key="1">
    <source>
        <dbReference type="Pfam" id="PF08241"/>
    </source>
</evidence>
<organism evidence="2 3">
    <name type="scientific">Kribbella kalugense</name>
    <dbReference type="NCBI Taxonomy" id="2512221"/>
    <lineage>
        <taxon>Bacteria</taxon>
        <taxon>Bacillati</taxon>
        <taxon>Actinomycetota</taxon>
        <taxon>Actinomycetes</taxon>
        <taxon>Propionibacteriales</taxon>
        <taxon>Kribbellaceae</taxon>
        <taxon>Kribbella</taxon>
    </lineage>
</organism>
<dbReference type="InterPro" id="IPR013216">
    <property type="entry name" value="Methyltransf_11"/>
</dbReference>
<dbReference type="Gene3D" id="3.40.50.150">
    <property type="entry name" value="Vaccinia Virus protein VP39"/>
    <property type="match status" value="1"/>
</dbReference>